<reference evidence="2" key="1">
    <citation type="journal article" date="2023" name="Nat. Plants">
        <title>Single-cell RNA sequencing provides a high-resolution roadmap for understanding the multicellular compartmentation of specialized metabolism.</title>
        <authorList>
            <person name="Sun S."/>
            <person name="Shen X."/>
            <person name="Li Y."/>
            <person name="Li Y."/>
            <person name="Wang S."/>
            <person name="Li R."/>
            <person name="Zhang H."/>
            <person name="Shen G."/>
            <person name="Guo B."/>
            <person name="Wei J."/>
            <person name="Xu J."/>
            <person name="St-Pierre B."/>
            <person name="Chen S."/>
            <person name="Sun C."/>
        </authorList>
    </citation>
    <scope>NUCLEOTIDE SEQUENCE [LARGE SCALE GENOMIC DNA]</scope>
</reference>
<dbReference type="EMBL" id="CM044707">
    <property type="protein sequence ID" value="KAI5653416.1"/>
    <property type="molecule type" value="Genomic_DNA"/>
</dbReference>
<sequence>MNSYTWGRQRGKLKMAGVHNVDSISAMETRLTASIQHKIENMSGPSRSYRRNKTSFGRGVLRTVGSTYHIRSGSRLLDSSRIETYRGWLGWPPLFYISGDYYPDLVREFYANMTHKTNKDLQTIISIVKGVRIILDRECLAPILWIPDNGNSFTMESNRKTIDEDLDWNFGMACSRFKIWPRALHHRKIIHGDDFPNLLHCGLAYFFGHTLVQKGTTLENEDYQQDRSRLLNTQLLITAVTLGMRRTKCGSHHLKQIVQDDDYEADESYNPSDDEDEADAQNTILMDAFQTKMQTAFEKLRINQEIQGM</sequence>
<dbReference type="Proteomes" id="UP001060085">
    <property type="component" value="Linkage Group LG07"/>
</dbReference>
<keyword evidence="2" id="KW-1185">Reference proteome</keyword>
<name>A0ACC0A1M6_CATRO</name>
<evidence type="ECO:0000313" key="1">
    <source>
        <dbReference type="EMBL" id="KAI5653416.1"/>
    </source>
</evidence>
<proteinExistence type="predicted"/>
<organism evidence="1 2">
    <name type="scientific">Catharanthus roseus</name>
    <name type="common">Madagascar periwinkle</name>
    <name type="synonym">Vinca rosea</name>
    <dbReference type="NCBI Taxonomy" id="4058"/>
    <lineage>
        <taxon>Eukaryota</taxon>
        <taxon>Viridiplantae</taxon>
        <taxon>Streptophyta</taxon>
        <taxon>Embryophyta</taxon>
        <taxon>Tracheophyta</taxon>
        <taxon>Spermatophyta</taxon>
        <taxon>Magnoliopsida</taxon>
        <taxon>eudicotyledons</taxon>
        <taxon>Gunneridae</taxon>
        <taxon>Pentapetalae</taxon>
        <taxon>asterids</taxon>
        <taxon>lamiids</taxon>
        <taxon>Gentianales</taxon>
        <taxon>Apocynaceae</taxon>
        <taxon>Rauvolfioideae</taxon>
        <taxon>Vinceae</taxon>
        <taxon>Catharanthinae</taxon>
        <taxon>Catharanthus</taxon>
    </lineage>
</organism>
<evidence type="ECO:0000313" key="2">
    <source>
        <dbReference type="Proteomes" id="UP001060085"/>
    </source>
</evidence>
<protein>
    <submittedName>
        <fullName evidence="1">Uncharacterized protein</fullName>
    </submittedName>
</protein>
<comment type="caution">
    <text evidence="1">The sequence shown here is derived from an EMBL/GenBank/DDBJ whole genome shotgun (WGS) entry which is preliminary data.</text>
</comment>
<accession>A0ACC0A1M6</accession>
<gene>
    <name evidence="1" type="ORF">M9H77_30603</name>
</gene>